<keyword evidence="7" id="KW-1185">Reference proteome</keyword>
<keyword evidence="2" id="KW-0731">Sigma factor</keyword>
<feature type="domain" description="RNA polymerase sigma-70 region 2" evidence="4">
    <location>
        <begin position="48"/>
        <end position="117"/>
    </location>
</feature>
<dbReference type="RefSeq" id="WP_216001120.1">
    <property type="nucleotide sequence ID" value="NZ_JBHRYN010000006.1"/>
</dbReference>
<dbReference type="PANTHER" id="PTHR43133:SF62">
    <property type="entry name" value="RNA POLYMERASE SIGMA FACTOR SIGZ"/>
    <property type="match status" value="1"/>
</dbReference>
<evidence type="ECO:0000256" key="2">
    <source>
        <dbReference type="ARBA" id="ARBA00023082"/>
    </source>
</evidence>
<evidence type="ECO:0000256" key="3">
    <source>
        <dbReference type="ARBA" id="ARBA00023163"/>
    </source>
</evidence>
<name>A0ABV7WNE9_9GAMM</name>
<dbReference type="CDD" id="cd06171">
    <property type="entry name" value="Sigma70_r4"/>
    <property type="match status" value="1"/>
</dbReference>
<keyword evidence="1" id="KW-0805">Transcription regulation</keyword>
<feature type="domain" description="RNA polymerase sigma-70 region 4" evidence="5">
    <location>
        <begin position="154"/>
        <end position="201"/>
    </location>
</feature>
<dbReference type="InterPro" id="IPR039425">
    <property type="entry name" value="RNA_pol_sigma-70-like"/>
</dbReference>
<evidence type="ECO:0000259" key="4">
    <source>
        <dbReference type="Pfam" id="PF04542"/>
    </source>
</evidence>
<dbReference type="InterPro" id="IPR007627">
    <property type="entry name" value="RNA_pol_sigma70_r2"/>
</dbReference>
<accession>A0ABV7WNE9</accession>
<dbReference type="PANTHER" id="PTHR43133">
    <property type="entry name" value="RNA POLYMERASE ECF-TYPE SIGMA FACTO"/>
    <property type="match status" value="1"/>
</dbReference>
<dbReference type="Pfam" id="PF04542">
    <property type="entry name" value="Sigma70_r2"/>
    <property type="match status" value="1"/>
</dbReference>
<protein>
    <submittedName>
        <fullName evidence="6">Sigma-70 family RNA polymerase sigma factor</fullName>
    </submittedName>
</protein>
<dbReference type="EMBL" id="JBHRYN010000006">
    <property type="protein sequence ID" value="MFC3700622.1"/>
    <property type="molecule type" value="Genomic_DNA"/>
</dbReference>
<organism evidence="6 7">
    <name type="scientific">Reinekea marina</name>
    <dbReference type="NCBI Taxonomy" id="1310421"/>
    <lineage>
        <taxon>Bacteria</taxon>
        <taxon>Pseudomonadati</taxon>
        <taxon>Pseudomonadota</taxon>
        <taxon>Gammaproteobacteria</taxon>
        <taxon>Oceanospirillales</taxon>
        <taxon>Saccharospirillaceae</taxon>
        <taxon>Reinekea</taxon>
    </lineage>
</organism>
<keyword evidence="3" id="KW-0804">Transcription</keyword>
<evidence type="ECO:0000256" key="1">
    <source>
        <dbReference type="ARBA" id="ARBA00023015"/>
    </source>
</evidence>
<evidence type="ECO:0000259" key="5">
    <source>
        <dbReference type="Pfam" id="PF04545"/>
    </source>
</evidence>
<sequence length="209" mass="24020">MGALLQFNLRNEMPGNKPMNQEDERQHYAQLLEKVAESQDRAAFEAIFSHFGPLIKSFAVSSNLHFQGDHLPDELVQEVMMTIWRKAALYDAKKAAPSTWIFTIARNQRINILRKLNKYRNDLDADDVWDLEADDDLFSDVREARIQKQVQEHMSSLSVDQKQIISKVFLEDKSHQQVSDELGLPLGTVKSRVRLAMQKLKLNLGATEL</sequence>
<dbReference type="NCBIfam" id="TIGR02937">
    <property type="entry name" value="sigma70-ECF"/>
    <property type="match status" value="1"/>
</dbReference>
<proteinExistence type="predicted"/>
<dbReference type="Proteomes" id="UP001595710">
    <property type="component" value="Unassembled WGS sequence"/>
</dbReference>
<dbReference type="Pfam" id="PF04545">
    <property type="entry name" value="Sigma70_r4"/>
    <property type="match status" value="1"/>
</dbReference>
<reference evidence="7" key="1">
    <citation type="journal article" date="2019" name="Int. J. Syst. Evol. Microbiol.">
        <title>The Global Catalogue of Microorganisms (GCM) 10K type strain sequencing project: providing services to taxonomists for standard genome sequencing and annotation.</title>
        <authorList>
            <consortium name="The Broad Institute Genomics Platform"/>
            <consortium name="The Broad Institute Genome Sequencing Center for Infectious Disease"/>
            <person name="Wu L."/>
            <person name="Ma J."/>
        </authorList>
    </citation>
    <scope>NUCLEOTIDE SEQUENCE [LARGE SCALE GENOMIC DNA]</scope>
    <source>
        <strain evidence="7">CECT 8288</strain>
    </source>
</reference>
<dbReference type="InterPro" id="IPR007630">
    <property type="entry name" value="RNA_pol_sigma70_r4"/>
</dbReference>
<dbReference type="InterPro" id="IPR014284">
    <property type="entry name" value="RNA_pol_sigma-70_dom"/>
</dbReference>
<evidence type="ECO:0000313" key="7">
    <source>
        <dbReference type="Proteomes" id="UP001595710"/>
    </source>
</evidence>
<gene>
    <name evidence="6" type="ORF">ACFOND_03140</name>
</gene>
<evidence type="ECO:0000313" key="6">
    <source>
        <dbReference type="EMBL" id="MFC3700622.1"/>
    </source>
</evidence>
<comment type="caution">
    <text evidence="6">The sequence shown here is derived from an EMBL/GenBank/DDBJ whole genome shotgun (WGS) entry which is preliminary data.</text>
</comment>